<dbReference type="AlphaFoldDB" id="A0A644XSP6"/>
<accession>A0A644XSP6</accession>
<dbReference type="InterPro" id="IPR037185">
    <property type="entry name" value="EmrE-like"/>
</dbReference>
<evidence type="ECO:0000256" key="4">
    <source>
        <dbReference type="ARBA" id="ARBA00022989"/>
    </source>
</evidence>
<sequence length="327" mass="35673">MQKTKFIRQNVFPILAAFIWGTAFVAQSVSTDFVQPFTFNAARFSVAFVFTLGLAALFRARRKRDFGEQAKPRPHYRRELLLSGLCCGAALTLGTNLQQRGLETTTSGKAGFITALYIVIVPILGIFLKKKVRKEIWASVALAVAGLYFLCIREGFSVSEGDFFMFLCSLCFSAHILMIDYFTGKVDGVELSCAQFLVVSVFSAIGMLAGEQPSWEALRLCVWPILYVGIFSSGVAYTLQILAQRDSNPTVVSLLLSLEAVFAALAGALLLGDRMSGREYFGCGLMLTAVVLAQIPSRAEKALSAGEPDKTAVLSAEENEQPPARED</sequence>
<reference evidence="9" key="1">
    <citation type="submission" date="2019-08" db="EMBL/GenBank/DDBJ databases">
        <authorList>
            <person name="Kucharzyk K."/>
            <person name="Murdoch R.W."/>
            <person name="Higgins S."/>
            <person name="Loffler F."/>
        </authorList>
    </citation>
    <scope>NUCLEOTIDE SEQUENCE</scope>
</reference>
<dbReference type="InterPro" id="IPR000620">
    <property type="entry name" value="EamA_dom"/>
</dbReference>
<keyword evidence="5 7" id="KW-0472">Membrane</keyword>
<evidence type="ECO:0000256" key="2">
    <source>
        <dbReference type="ARBA" id="ARBA00022475"/>
    </source>
</evidence>
<dbReference type="EMBL" id="VSSQ01003143">
    <property type="protein sequence ID" value="MPM19262.1"/>
    <property type="molecule type" value="Genomic_DNA"/>
</dbReference>
<dbReference type="Pfam" id="PF00892">
    <property type="entry name" value="EamA"/>
    <property type="match status" value="2"/>
</dbReference>
<feature type="transmembrane region" description="Helical" evidence="7">
    <location>
        <begin position="110"/>
        <end position="129"/>
    </location>
</feature>
<evidence type="ECO:0000313" key="9">
    <source>
        <dbReference type="EMBL" id="MPM19262.1"/>
    </source>
</evidence>
<feature type="domain" description="EamA" evidence="8">
    <location>
        <begin position="14"/>
        <end position="150"/>
    </location>
</feature>
<dbReference type="PANTHER" id="PTHR42920:SF5">
    <property type="entry name" value="EAMA DOMAIN-CONTAINING PROTEIN"/>
    <property type="match status" value="1"/>
</dbReference>
<dbReference type="GO" id="GO:0005886">
    <property type="term" value="C:plasma membrane"/>
    <property type="evidence" value="ECO:0007669"/>
    <property type="project" value="UniProtKB-SubCell"/>
</dbReference>
<evidence type="ECO:0000256" key="1">
    <source>
        <dbReference type="ARBA" id="ARBA00004651"/>
    </source>
</evidence>
<feature type="transmembrane region" description="Helical" evidence="7">
    <location>
        <begin position="136"/>
        <end position="157"/>
    </location>
</feature>
<comment type="subcellular location">
    <subcellularLocation>
        <location evidence="1">Cell membrane</location>
        <topology evidence="1">Multi-pass membrane protein</topology>
    </subcellularLocation>
</comment>
<dbReference type="PANTHER" id="PTHR42920">
    <property type="entry name" value="OS03G0707200 PROTEIN-RELATED"/>
    <property type="match status" value="1"/>
</dbReference>
<feature type="transmembrane region" description="Helical" evidence="7">
    <location>
        <begin position="163"/>
        <end position="182"/>
    </location>
</feature>
<feature type="transmembrane region" description="Helical" evidence="7">
    <location>
        <begin position="12"/>
        <end position="29"/>
    </location>
</feature>
<gene>
    <name evidence="9" type="ORF">SDC9_65683</name>
</gene>
<evidence type="ECO:0000256" key="5">
    <source>
        <dbReference type="ARBA" id="ARBA00023136"/>
    </source>
</evidence>
<feature type="region of interest" description="Disordered" evidence="6">
    <location>
        <begin position="303"/>
        <end position="327"/>
    </location>
</feature>
<keyword evidence="3 7" id="KW-0812">Transmembrane</keyword>
<feature type="transmembrane region" description="Helical" evidence="7">
    <location>
        <begin position="189"/>
        <end position="210"/>
    </location>
</feature>
<feature type="domain" description="EamA" evidence="8">
    <location>
        <begin position="161"/>
        <end position="292"/>
    </location>
</feature>
<dbReference type="Gene3D" id="1.10.3730.20">
    <property type="match status" value="1"/>
</dbReference>
<evidence type="ECO:0000259" key="8">
    <source>
        <dbReference type="Pfam" id="PF00892"/>
    </source>
</evidence>
<comment type="caution">
    <text evidence="9">The sequence shown here is derived from an EMBL/GenBank/DDBJ whole genome shotgun (WGS) entry which is preliminary data.</text>
</comment>
<evidence type="ECO:0000256" key="6">
    <source>
        <dbReference type="SAM" id="MobiDB-lite"/>
    </source>
</evidence>
<keyword evidence="2" id="KW-1003">Cell membrane</keyword>
<organism evidence="9">
    <name type="scientific">bioreactor metagenome</name>
    <dbReference type="NCBI Taxonomy" id="1076179"/>
    <lineage>
        <taxon>unclassified sequences</taxon>
        <taxon>metagenomes</taxon>
        <taxon>ecological metagenomes</taxon>
    </lineage>
</organism>
<proteinExistence type="predicted"/>
<dbReference type="InterPro" id="IPR051258">
    <property type="entry name" value="Diverse_Substrate_Transporter"/>
</dbReference>
<feature type="transmembrane region" description="Helical" evidence="7">
    <location>
        <begin position="222"/>
        <end position="239"/>
    </location>
</feature>
<keyword evidence="4 7" id="KW-1133">Transmembrane helix</keyword>
<evidence type="ECO:0000256" key="3">
    <source>
        <dbReference type="ARBA" id="ARBA00022692"/>
    </source>
</evidence>
<name>A0A644XSP6_9ZZZZ</name>
<feature type="transmembrane region" description="Helical" evidence="7">
    <location>
        <begin position="41"/>
        <end position="60"/>
    </location>
</feature>
<protein>
    <recommendedName>
        <fullName evidence="8">EamA domain-containing protein</fullName>
    </recommendedName>
</protein>
<evidence type="ECO:0000256" key="7">
    <source>
        <dbReference type="SAM" id="Phobius"/>
    </source>
</evidence>
<feature type="transmembrane region" description="Helical" evidence="7">
    <location>
        <begin position="80"/>
        <end position="98"/>
    </location>
</feature>
<dbReference type="SUPFAM" id="SSF103481">
    <property type="entry name" value="Multidrug resistance efflux transporter EmrE"/>
    <property type="match status" value="2"/>
</dbReference>
<feature type="transmembrane region" description="Helical" evidence="7">
    <location>
        <begin position="251"/>
        <end position="271"/>
    </location>
</feature>